<name>A0A399F5A7_9DEIN</name>
<organism evidence="1 2">
    <name type="scientific">Meiothermus granaticius NBRC 107808</name>
    <dbReference type="NCBI Taxonomy" id="1227551"/>
    <lineage>
        <taxon>Bacteria</taxon>
        <taxon>Thermotogati</taxon>
        <taxon>Deinococcota</taxon>
        <taxon>Deinococci</taxon>
        <taxon>Thermales</taxon>
        <taxon>Thermaceae</taxon>
        <taxon>Meiothermus</taxon>
    </lineage>
</organism>
<proteinExistence type="predicted"/>
<gene>
    <name evidence="1" type="ORF">Mgrana_02867</name>
</gene>
<evidence type="ECO:0000313" key="2">
    <source>
        <dbReference type="Proteomes" id="UP000266178"/>
    </source>
</evidence>
<accession>A0A399F5A7</accession>
<dbReference type="OrthoDB" id="27447at2"/>
<reference evidence="1 2" key="1">
    <citation type="submission" date="2018-08" db="EMBL/GenBank/DDBJ databases">
        <title>Meiothermus granaticius genome AF-68 sequencing project.</title>
        <authorList>
            <person name="Da Costa M.S."/>
            <person name="Albuquerque L."/>
            <person name="Raposo P."/>
            <person name="Froufe H.J.C."/>
            <person name="Barroso C.S."/>
            <person name="Egas C."/>
        </authorList>
    </citation>
    <scope>NUCLEOTIDE SEQUENCE [LARGE SCALE GENOMIC DNA]</scope>
    <source>
        <strain evidence="1 2">AF-68</strain>
    </source>
</reference>
<dbReference type="RefSeq" id="WP_147021126.1">
    <property type="nucleotide sequence ID" value="NZ_BJXM01000005.1"/>
</dbReference>
<dbReference type="Proteomes" id="UP000266178">
    <property type="component" value="Unassembled WGS sequence"/>
</dbReference>
<keyword evidence="2" id="KW-1185">Reference proteome</keyword>
<evidence type="ECO:0000313" key="1">
    <source>
        <dbReference type="EMBL" id="RIH91250.1"/>
    </source>
</evidence>
<dbReference type="EMBL" id="QWLB01000051">
    <property type="protein sequence ID" value="RIH91250.1"/>
    <property type="molecule type" value="Genomic_DNA"/>
</dbReference>
<dbReference type="AlphaFoldDB" id="A0A399F5A7"/>
<sequence length="282" mass="30070">MKEPSKVKSPDPGASPGRKPLRLSAWILIGLGSLALAGPARLELGGKAQVTRSDGSTQSYNRSGGVTLNLNLEAGDRVCVLEGKGQLSYGVKVYTLSPSGTSCFEVARPKSFWDSLVASCQDIGVCKKEAEKAFVKEAKSRGAEGSVPVLYLPADYRLPTLSLPINGGESLRLLSASGKEILTLRSEAQGAFVLPTERLRGASRLEVRNPSGVVLYAAPIRWVRLEGQAAPDSLYEAALFLWLTQEVSYAPAAYSYLVAGGNLELAQTLEAQIRSEFKGSIP</sequence>
<protein>
    <submittedName>
        <fullName evidence="1">Uncharacterized protein</fullName>
    </submittedName>
</protein>
<comment type="caution">
    <text evidence="1">The sequence shown here is derived from an EMBL/GenBank/DDBJ whole genome shotgun (WGS) entry which is preliminary data.</text>
</comment>